<keyword evidence="1" id="KW-0732">Signal</keyword>
<sequence length="206" mass="22382">MFSQKLFVFLILSLALHQGDSCSSGSAGSKTYQSPTIQMKFLTPVKWTYPLSTSEADLSYFPEQPLTQSTAQNNANNDITNAMTQALVENNLNINLYTITAIYSSPQVNDCAKSSTSTNAPIIFWLVEGGVVTKKVGGLTQAVSGANCISKTFGTSVTYEDYPQEATVRVEGLTVGEEQMNQIKNAFLTKLTFSASVKFLEDPTVM</sequence>
<proteinExistence type="predicted"/>
<accession>A0A0N4ZM29</accession>
<dbReference type="Proteomes" id="UP000038045">
    <property type="component" value="Unplaced"/>
</dbReference>
<reference evidence="3" key="1">
    <citation type="submission" date="2017-02" db="UniProtKB">
        <authorList>
            <consortium name="WormBaseParasite"/>
        </authorList>
    </citation>
    <scope>IDENTIFICATION</scope>
</reference>
<dbReference type="WBParaSite" id="PTRK_0000959000.1">
    <property type="protein sequence ID" value="PTRK_0000959000.1"/>
    <property type="gene ID" value="PTRK_0000959000"/>
</dbReference>
<name>A0A0N4ZM29_PARTI</name>
<feature type="signal peptide" evidence="1">
    <location>
        <begin position="1"/>
        <end position="21"/>
    </location>
</feature>
<evidence type="ECO:0000313" key="3">
    <source>
        <dbReference type="WBParaSite" id="PTRK_0000959000.1"/>
    </source>
</evidence>
<evidence type="ECO:0000313" key="2">
    <source>
        <dbReference type="Proteomes" id="UP000038045"/>
    </source>
</evidence>
<keyword evidence="2" id="KW-1185">Reference proteome</keyword>
<evidence type="ECO:0000256" key="1">
    <source>
        <dbReference type="SAM" id="SignalP"/>
    </source>
</evidence>
<organism evidence="2 3">
    <name type="scientific">Parastrongyloides trichosuri</name>
    <name type="common">Possum-specific nematode worm</name>
    <dbReference type="NCBI Taxonomy" id="131310"/>
    <lineage>
        <taxon>Eukaryota</taxon>
        <taxon>Metazoa</taxon>
        <taxon>Ecdysozoa</taxon>
        <taxon>Nematoda</taxon>
        <taxon>Chromadorea</taxon>
        <taxon>Rhabditida</taxon>
        <taxon>Tylenchina</taxon>
        <taxon>Panagrolaimomorpha</taxon>
        <taxon>Strongyloidoidea</taxon>
        <taxon>Strongyloididae</taxon>
        <taxon>Parastrongyloides</taxon>
    </lineage>
</organism>
<feature type="chain" id="PRO_5005891965" evidence="1">
    <location>
        <begin position="22"/>
        <end position="206"/>
    </location>
</feature>
<dbReference type="AlphaFoldDB" id="A0A0N4ZM29"/>
<protein>
    <submittedName>
        <fullName evidence="3">Secreted protein</fullName>
    </submittedName>
</protein>